<sequence>MKRKFPMLRMYISDQKYYIFIYYVACVLGAALFILEWKRTSGTIDLGTMSYFIIFTTIILLCWLFINYFRIKPYYESLSKALIAEDPLYAVQLLQDARTSEQRHMKQLLLNQQSMYMEQLDILRRKQEIQYHFTLQWVHQMKTPVSVIDMLMQQAQDGVKHKAPMHLQEQAELFTSIQEESNRLESGLEMMLHSARVDKLELDLSIRSVPLHEVTRDIINRYKRICIQYNIYPRIVGEATASTDQKWFSFVMHQIISNALKYSKPVAGNKTLTIQFEQTKYLTTVKVIDQGIGIAVSDIRRVFQPFFTGENGRTFGESTGMGLYLAQEVCQRLGHKLTVESELGEGATFIITIQSTGIHQL</sequence>
<evidence type="ECO:0000256" key="6">
    <source>
        <dbReference type="ARBA" id="ARBA00022679"/>
    </source>
</evidence>
<keyword evidence="11 14" id="KW-1133">Transmembrane helix</keyword>
<evidence type="ECO:0000256" key="7">
    <source>
        <dbReference type="ARBA" id="ARBA00022692"/>
    </source>
</evidence>
<dbReference type="EMBL" id="CP097899">
    <property type="protein sequence ID" value="URN94794.1"/>
    <property type="molecule type" value="Genomic_DNA"/>
</dbReference>
<evidence type="ECO:0000256" key="1">
    <source>
        <dbReference type="ARBA" id="ARBA00000085"/>
    </source>
</evidence>
<keyword evidence="13 14" id="KW-0472">Membrane</keyword>
<evidence type="ECO:0000256" key="11">
    <source>
        <dbReference type="ARBA" id="ARBA00022989"/>
    </source>
</evidence>
<dbReference type="InterPro" id="IPR050351">
    <property type="entry name" value="BphY/WalK/GraS-like"/>
</dbReference>
<keyword evidence="9 16" id="KW-0418">Kinase</keyword>
<reference evidence="16" key="1">
    <citation type="submission" date="2022-05" db="EMBL/GenBank/DDBJ databases">
        <title>Novel bacterial taxa in a minimal lignocellulolytic consortium and its capacity to transform plastics disclosed by genome-resolved metagenomics.</title>
        <authorList>
            <person name="Rodriguez C.A.D."/>
            <person name="Diaz-Garcia L."/>
            <person name="Herrera K."/>
            <person name="Tarazona N.A."/>
            <person name="Sproer C."/>
            <person name="Overmann J."/>
            <person name="Jimenez D.J."/>
        </authorList>
    </citation>
    <scope>NUCLEOTIDE SEQUENCE</scope>
    <source>
        <strain evidence="16">MAG5</strain>
    </source>
</reference>
<proteinExistence type="predicted"/>
<dbReference type="SMART" id="SM00388">
    <property type="entry name" value="HisKA"/>
    <property type="match status" value="1"/>
</dbReference>
<dbReference type="InterPro" id="IPR004358">
    <property type="entry name" value="Sig_transdc_His_kin-like_C"/>
</dbReference>
<keyword evidence="12" id="KW-0902">Two-component regulatory system</keyword>
<keyword evidence="7 14" id="KW-0812">Transmembrane</keyword>
<dbReference type="Gene3D" id="3.30.565.10">
    <property type="entry name" value="Histidine kinase-like ATPase, C-terminal domain"/>
    <property type="match status" value="1"/>
</dbReference>
<dbReference type="Proteomes" id="UP001056756">
    <property type="component" value="Chromosome"/>
</dbReference>
<dbReference type="Gene3D" id="1.10.287.130">
    <property type="match status" value="1"/>
</dbReference>
<keyword evidence="5" id="KW-0597">Phosphoprotein</keyword>
<gene>
    <name evidence="16" type="ORF">NAG76_00590</name>
</gene>
<dbReference type="InterPro" id="IPR003594">
    <property type="entry name" value="HATPase_dom"/>
</dbReference>
<dbReference type="KEGG" id="plig:NAG76_00590"/>
<dbReference type="CDD" id="cd00082">
    <property type="entry name" value="HisKA"/>
    <property type="match status" value="1"/>
</dbReference>
<feature type="domain" description="Histidine kinase" evidence="15">
    <location>
        <begin position="136"/>
        <end position="357"/>
    </location>
</feature>
<dbReference type="AlphaFoldDB" id="A0A9J6ZF48"/>
<dbReference type="PROSITE" id="PS50109">
    <property type="entry name" value="HIS_KIN"/>
    <property type="match status" value="1"/>
</dbReference>
<keyword evidence="4" id="KW-1003">Cell membrane</keyword>
<evidence type="ECO:0000259" key="15">
    <source>
        <dbReference type="PROSITE" id="PS50109"/>
    </source>
</evidence>
<evidence type="ECO:0000256" key="2">
    <source>
        <dbReference type="ARBA" id="ARBA00004651"/>
    </source>
</evidence>
<evidence type="ECO:0000256" key="14">
    <source>
        <dbReference type="SAM" id="Phobius"/>
    </source>
</evidence>
<evidence type="ECO:0000256" key="8">
    <source>
        <dbReference type="ARBA" id="ARBA00022741"/>
    </source>
</evidence>
<protein>
    <recommendedName>
        <fullName evidence="3">histidine kinase</fullName>
        <ecNumber evidence="3">2.7.13.3</ecNumber>
    </recommendedName>
</protein>
<dbReference type="GO" id="GO:0016036">
    <property type="term" value="P:cellular response to phosphate starvation"/>
    <property type="evidence" value="ECO:0007669"/>
    <property type="project" value="TreeGrafter"/>
</dbReference>
<dbReference type="SUPFAM" id="SSF55874">
    <property type="entry name" value="ATPase domain of HSP90 chaperone/DNA topoisomerase II/histidine kinase"/>
    <property type="match status" value="1"/>
</dbReference>
<dbReference type="InterPro" id="IPR036097">
    <property type="entry name" value="HisK_dim/P_sf"/>
</dbReference>
<keyword evidence="6" id="KW-0808">Transferase</keyword>
<evidence type="ECO:0000256" key="4">
    <source>
        <dbReference type="ARBA" id="ARBA00022475"/>
    </source>
</evidence>
<dbReference type="PRINTS" id="PR00344">
    <property type="entry name" value="BCTRLSENSOR"/>
</dbReference>
<dbReference type="PANTHER" id="PTHR45453">
    <property type="entry name" value="PHOSPHATE REGULON SENSOR PROTEIN PHOR"/>
    <property type="match status" value="1"/>
</dbReference>
<dbReference type="InterPro" id="IPR003661">
    <property type="entry name" value="HisK_dim/P_dom"/>
</dbReference>
<feature type="transmembrane region" description="Helical" evidence="14">
    <location>
        <begin position="49"/>
        <end position="69"/>
    </location>
</feature>
<evidence type="ECO:0000313" key="16">
    <source>
        <dbReference type="EMBL" id="URN94794.1"/>
    </source>
</evidence>
<dbReference type="SMART" id="SM00387">
    <property type="entry name" value="HATPase_c"/>
    <property type="match status" value="1"/>
</dbReference>
<dbReference type="Pfam" id="PF00512">
    <property type="entry name" value="HisKA"/>
    <property type="match status" value="1"/>
</dbReference>
<name>A0A9J6ZF48_9BACL</name>
<keyword evidence="8" id="KW-0547">Nucleotide-binding</keyword>
<evidence type="ECO:0000256" key="12">
    <source>
        <dbReference type="ARBA" id="ARBA00023012"/>
    </source>
</evidence>
<dbReference type="GO" id="GO:0005524">
    <property type="term" value="F:ATP binding"/>
    <property type="evidence" value="ECO:0007669"/>
    <property type="project" value="UniProtKB-KW"/>
</dbReference>
<evidence type="ECO:0000256" key="10">
    <source>
        <dbReference type="ARBA" id="ARBA00022840"/>
    </source>
</evidence>
<dbReference type="InterPro" id="IPR005467">
    <property type="entry name" value="His_kinase_dom"/>
</dbReference>
<accession>A0A9J6ZF48</accession>
<evidence type="ECO:0000313" key="17">
    <source>
        <dbReference type="Proteomes" id="UP001056756"/>
    </source>
</evidence>
<evidence type="ECO:0000256" key="13">
    <source>
        <dbReference type="ARBA" id="ARBA00023136"/>
    </source>
</evidence>
<dbReference type="GO" id="GO:0005886">
    <property type="term" value="C:plasma membrane"/>
    <property type="evidence" value="ECO:0007669"/>
    <property type="project" value="UniProtKB-SubCell"/>
</dbReference>
<dbReference type="InterPro" id="IPR036890">
    <property type="entry name" value="HATPase_C_sf"/>
</dbReference>
<dbReference type="PANTHER" id="PTHR45453:SF2">
    <property type="entry name" value="HISTIDINE KINASE"/>
    <property type="match status" value="1"/>
</dbReference>
<dbReference type="Pfam" id="PF02518">
    <property type="entry name" value="HATPase_c"/>
    <property type="match status" value="1"/>
</dbReference>
<keyword evidence="10" id="KW-0067">ATP-binding</keyword>
<dbReference type="SUPFAM" id="SSF47384">
    <property type="entry name" value="Homodimeric domain of signal transducing histidine kinase"/>
    <property type="match status" value="1"/>
</dbReference>
<comment type="catalytic activity">
    <reaction evidence="1">
        <text>ATP + protein L-histidine = ADP + protein N-phospho-L-histidine.</text>
        <dbReference type="EC" id="2.7.13.3"/>
    </reaction>
</comment>
<evidence type="ECO:0000256" key="5">
    <source>
        <dbReference type="ARBA" id="ARBA00022553"/>
    </source>
</evidence>
<feature type="transmembrane region" description="Helical" evidence="14">
    <location>
        <begin position="20"/>
        <end position="37"/>
    </location>
</feature>
<organism evidence="16 17">
    <name type="scientific">Candidatus Pristimantibacillus lignocellulolyticus</name>
    <dbReference type="NCBI Taxonomy" id="2994561"/>
    <lineage>
        <taxon>Bacteria</taxon>
        <taxon>Bacillati</taxon>
        <taxon>Bacillota</taxon>
        <taxon>Bacilli</taxon>
        <taxon>Bacillales</taxon>
        <taxon>Paenibacillaceae</taxon>
        <taxon>Candidatus Pristimantibacillus</taxon>
    </lineage>
</organism>
<dbReference type="GO" id="GO:0000155">
    <property type="term" value="F:phosphorelay sensor kinase activity"/>
    <property type="evidence" value="ECO:0007669"/>
    <property type="project" value="InterPro"/>
</dbReference>
<evidence type="ECO:0000256" key="9">
    <source>
        <dbReference type="ARBA" id="ARBA00022777"/>
    </source>
</evidence>
<dbReference type="GO" id="GO:0004721">
    <property type="term" value="F:phosphoprotein phosphatase activity"/>
    <property type="evidence" value="ECO:0007669"/>
    <property type="project" value="TreeGrafter"/>
</dbReference>
<evidence type="ECO:0000256" key="3">
    <source>
        <dbReference type="ARBA" id="ARBA00012438"/>
    </source>
</evidence>
<comment type="subcellular location">
    <subcellularLocation>
        <location evidence="2">Cell membrane</location>
        <topology evidence="2">Multi-pass membrane protein</topology>
    </subcellularLocation>
</comment>
<dbReference type="EC" id="2.7.13.3" evidence="3"/>